<dbReference type="InterPro" id="IPR015422">
    <property type="entry name" value="PyrdxlP-dep_Trfase_small"/>
</dbReference>
<dbReference type="GO" id="GO:0030170">
    <property type="term" value="F:pyridoxal phosphate binding"/>
    <property type="evidence" value="ECO:0007669"/>
    <property type="project" value="InterPro"/>
</dbReference>
<dbReference type="InterPro" id="IPR005814">
    <property type="entry name" value="Aminotrans_3"/>
</dbReference>
<proteinExistence type="inferred from homology"/>
<comment type="similarity">
    <text evidence="1">Belongs to the class-III pyridoxal-phosphate-dependent aminotransferase family.</text>
</comment>
<dbReference type="AlphaFoldDB" id="A0A381R7C8"/>
<dbReference type="InterPro" id="IPR049704">
    <property type="entry name" value="Aminotrans_3_PPA_site"/>
</dbReference>
<dbReference type="NCBIfam" id="NF005682">
    <property type="entry name" value="PRK07480.1"/>
    <property type="match status" value="1"/>
</dbReference>
<evidence type="ECO:0000256" key="2">
    <source>
        <dbReference type="ARBA" id="ARBA00022576"/>
    </source>
</evidence>
<organism evidence="5">
    <name type="scientific">marine metagenome</name>
    <dbReference type="NCBI Taxonomy" id="408172"/>
    <lineage>
        <taxon>unclassified sequences</taxon>
        <taxon>metagenomes</taxon>
        <taxon>ecological metagenomes</taxon>
    </lineage>
</organism>
<dbReference type="Gene3D" id="3.40.640.10">
    <property type="entry name" value="Type I PLP-dependent aspartate aminotransferase-like (Major domain)"/>
    <property type="match status" value="1"/>
</dbReference>
<dbReference type="Pfam" id="PF00202">
    <property type="entry name" value="Aminotran_3"/>
    <property type="match status" value="1"/>
</dbReference>
<name>A0A381R7C8_9ZZZZ</name>
<dbReference type="PANTHER" id="PTHR43094">
    <property type="entry name" value="AMINOTRANSFERASE"/>
    <property type="match status" value="1"/>
</dbReference>
<dbReference type="Gene3D" id="3.90.1150.10">
    <property type="entry name" value="Aspartate Aminotransferase, domain 1"/>
    <property type="match status" value="1"/>
</dbReference>
<dbReference type="FunFam" id="3.40.640.10:FF:000014">
    <property type="entry name" value="Adenosylmethionine-8-amino-7-oxononanoate aminotransferase, probable"/>
    <property type="match status" value="1"/>
</dbReference>
<dbReference type="InterPro" id="IPR015424">
    <property type="entry name" value="PyrdxlP-dep_Trfase"/>
</dbReference>
<keyword evidence="4" id="KW-0663">Pyridoxal phosphate</keyword>
<keyword evidence="2" id="KW-0032">Aminotransferase</keyword>
<dbReference type="GO" id="GO:0008483">
    <property type="term" value="F:transaminase activity"/>
    <property type="evidence" value="ECO:0007669"/>
    <property type="project" value="UniProtKB-KW"/>
</dbReference>
<evidence type="ECO:0000313" key="5">
    <source>
        <dbReference type="EMBL" id="SUZ85777.1"/>
    </source>
</evidence>
<keyword evidence="3" id="KW-0808">Transferase</keyword>
<dbReference type="SUPFAM" id="SSF53383">
    <property type="entry name" value="PLP-dependent transferases"/>
    <property type="match status" value="1"/>
</dbReference>
<sequence>MTSSYDTKQLQEIDGKHHLHPFTDHRALMEKGTRVITNADGVYLWDSDGNKILDAMAGLWCINVGYGRKELADTAYEQLRELPYYNNFFQTTHPPAIELSKTLVDISPSQFNHVFFTNSGSEAIDTVVRMVRYYWALEGKPEKTVIISRENAYHGSTVAGSSLGGMKLMHEQGGTLTDIEHIAQPYWFGNGGKLSPEEFGIKTAKDLEARIKKIGESRIAAFIGEPVQGAGGVIIPPETYWPEIQRICDKYGILLIADEVICGFGRLGEWFGSEYFSIHADLMPIAKGMSSGYLPIGGLMVGDRVANTLIDKGGDFNHGFTYSGHPAACAVALENICILKKENIIDTVKNETSPYLQKRWLELGSHPLVGEARGVGMVGALELVKNKETKESFPEKQNVGTVCRDFCFNNGLVMRAVADTMIISPPLIISNDEIDELIAKARLCLNLTAEKIGLN</sequence>
<evidence type="ECO:0000256" key="3">
    <source>
        <dbReference type="ARBA" id="ARBA00022679"/>
    </source>
</evidence>
<evidence type="ECO:0000256" key="4">
    <source>
        <dbReference type="ARBA" id="ARBA00022898"/>
    </source>
</evidence>
<dbReference type="EMBL" id="UINC01001650">
    <property type="protein sequence ID" value="SUZ85777.1"/>
    <property type="molecule type" value="Genomic_DNA"/>
</dbReference>
<dbReference type="InterPro" id="IPR015421">
    <property type="entry name" value="PyrdxlP-dep_Trfase_major"/>
</dbReference>
<reference evidence="5" key="1">
    <citation type="submission" date="2018-05" db="EMBL/GenBank/DDBJ databases">
        <authorList>
            <person name="Lanie J.A."/>
            <person name="Ng W.-L."/>
            <person name="Kazmierczak K.M."/>
            <person name="Andrzejewski T.M."/>
            <person name="Davidsen T.M."/>
            <person name="Wayne K.J."/>
            <person name="Tettelin H."/>
            <person name="Glass J.I."/>
            <person name="Rusch D."/>
            <person name="Podicherti R."/>
            <person name="Tsui H.-C.T."/>
            <person name="Winkler M.E."/>
        </authorList>
    </citation>
    <scope>NUCLEOTIDE SEQUENCE</scope>
</reference>
<evidence type="ECO:0000256" key="1">
    <source>
        <dbReference type="ARBA" id="ARBA00008954"/>
    </source>
</evidence>
<accession>A0A381R7C8</accession>
<dbReference type="PIRSF" id="PIRSF000521">
    <property type="entry name" value="Transaminase_4ab_Lys_Orn"/>
    <property type="match status" value="1"/>
</dbReference>
<evidence type="ECO:0008006" key="6">
    <source>
        <dbReference type="Google" id="ProtNLM"/>
    </source>
</evidence>
<gene>
    <name evidence="5" type="ORF">METZ01_LOCUS38631</name>
</gene>
<protein>
    <recommendedName>
        <fullName evidence="6">Aspartate aminotransferase family protein</fullName>
    </recommendedName>
</protein>
<dbReference type="PANTHER" id="PTHR43094:SF1">
    <property type="entry name" value="AMINOTRANSFERASE CLASS-III"/>
    <property type="match status" value="1"/>
</dbReference>
<dbReference type="GO" id="GO:0005829">
    <property type="term" value="C:cytosol"/>
    <property type="evidence" value="ECO:0007669"/>
    <property type="project" value="TreeGrafter"/>
</dbReference>
<dbReference type="CDD" id="cd00610">
    <property type="entry name" value="OAT_like"/>
    <property type="match status" value="1"/>
</dbReference>
<dbReference type="PROSITE" id="PS00600">
    <property type="entry name" value="AA_TRANSFER_CLASS_3"/>
    <property type="match status" value="1"/>
</dbReference>